<dbReference type="InterPro" id="IPR043428">
    <property type="entry name" value="LivM-like"/>
</dbReference>
<evidence type="ECO:0000256" key="2">
    <source>
        <dbReference type="ARBA" id="ARBA00022448"/>
    </source>
</evidence>
<feature type="transmembrane region" description="Helical" evidence="9">
    <location>
        <begin position="595"/>
        <end position="617"/>
    </location>
</feature>
<keyword evidence="4 9" id="KW-0812">Transmembrane</keyword>
<dbReference type="AlphaFoldDB" id="A0A849P8X0"/>
<evidence type="ECO:0000256" key="7">
    <source>
        <dbReference type="ARBA" id="ARBA00023136"/>
    </source>
</evidence>
<feature type="transmembrane region" description="Helical" evidence="9">
    <location>
        <begin position="403"/>
        <end position="422"/>
    </location>
</feature>
<evidence type="ECO:0000256" key="1">
    <source>
        <dbReference type="ARBA" id="ARBA00004651"/>
    </source>
</evidence>
<dbReference type="Proteomes" id="UP000537862">
    <property type="component" value="Unassembled WGS sequence"/>
</dbReference>
<evidence type="ECO:0000256" key="4">
    <source>
        <dbReference type="ARBA" id="ARBA00022692"/>
    </source>
</evidence>
<feature type="transmembrane region" description="Helical" evidence="9">
    <location>
        <begin position="102"/>
        <end position="121"/>
    </location>
</feature>
<organism evidence="10 11">
    <name type="scientific">Pelistega suis</name>
    <dbReference type="NCBI Taxonomy" id="1631957"/>
    <lineage>
        <taxon>Bacteria</taxon>
        <taxon>Pseudomonadati</taxon>
        <taxon>Pseudomonadota</taxon>
        <taxon>Betaproteobacteria</taxon>
        <taxon>Burkholderiales</taxon>
        <taxon>Alcaligenaceae</taxon>
        <taxon>Pelistega</taxon>
    </lineage>
</organism>
<evidence type="ECO:0000256" key="5">
    <source>
        <dbReference type="ARBA" id="ARBA00022970"/>
    </source>
</evidence>
<feature type="transmembrane region" description="Helical" evidence="9">
    <location>
        <begin position="560"/>
        <end position="583"/>
    </location>
</feature>
<reference evidence="10 11" key="1">
    <citation type="submission" date="2020-05" db="EMBL/GenBank/DDBJ databases">
        <authorList>
            <person name="Niu N."/>
        </authorList>
    </citation>
    <scope>NUCLEOTIDE SEQUENCE [LARGE SCALE GENOMIC DNA]</scope>
    <source>
        <strain evidence="10 11">3340-03</strain>
    </source>
</reference>
<dbReference type="Pfam" id="PF02653">
    <property type="entry name" value="BPD_transp_2"/>
    <property type="match status" value="2"/>
</dbReference>
<feature type="transmembrane region" description="Helical" evidence="9">
    <location>
        <begin position="67"/>
        <end position="90"/>
    </location>
</feature>
<keyword evidence="3" id="KW-1003">Cell membrane</keyword>
<feature type="transmembrane region" description="Helical" evidence="9">
    <location>
        <begin position="146"/>
        <end position="166"/>
    </location>
</feature>
<dbReference type="PANTHER" id="PTHR11795:SF442">
    <property type="entry name" value="ABC TRANSPORTER ATP-BINDING PROTEIN"/>
    <property type="match status" value="1"/>
</dbReference>
<keyword evidence="11" id="KW-1185">Reference proteome</keyword>
<accession>A0A849P8X0</accession>
<gene>
    <name evidence="10" type="ORF">HKX39_08410</name>
</gene>
<keyword evidence="5" id="KW-0029">Amino-acid transport</keyword>
<comment type="subcellular location">
    <subcellularLocation>
        <location evidence="1">Cell membrane</location>
        <topology evidence="1">Multi-pass membrane protein</topology>
    </subcellularLocation>
</comment>
<dbReference type="CDD" id="cd06581">
    <property type="entry name" value="TM_PBP1_LivM_like"/>
    <property type="match status" value="1"/>
</dbReference>
<feature type="transmembrane region" description="Helical" evidence="9">
    <location>
        <begin position="187"/>
        <end position="212"/>
    </location>
</feature>
<keyword evidence="6 9" id="KW-1133">Transmembrane helix</keyword>
<keyword evidence="2" id="KW-0813">Transport</keyword>
<feature type="transmembrane region" description="Helical" evidence="9">
    <location>
        <begin position="232"/>
        <end position="252"/>
    </location>
</feature>
<name>A0A849P8X0_9BURK</name>
<comment type="similarity">
    <text evidence="8">Belongs to the binding-protein-dependent transport system permease family. LivHM subfamily.</text>
</comment>
<proteinExistence type="inferred from homology"/>
<protein>
    <submittedName>
        <fullName evidence="10">ABC transporter permease</fullName>
    </submittedName>
</protein>
<sequence>MDMAALFAQLLNGLASASSLFMVAVGLSLIFGVTRVVNFAHGSLYMVGIYLAYSLTTWWGADSIGTYLLAVLSAALLTGLLGALIEIVVLRRIYHAPELFQLLATFALVLVISDAVLWYWGAEDLLGPQVPGLTGSINLFGRHIPTYNFVLMSVGPLVLLGLWYLLNRTRWGIYVRAAQQDKEMLAALGVNQAWLFTSVFALGSFLAGLGAALELPNEPASLSLDLRLIGDAFAVVVIGGMGSILGAFIAALSIAEVKAIANWLGTVNVLGVMINFSKLSLIVEFLLMALVLVSRPWGLLGKPQEKSRNSAPIEAPLRFATSPQKVLMIGAILCLAMIPLFDHAYVMILLQDALIAALFAVSLHFMAGLAGMHSFGHAVYFGVGAYAAAVLSSQLAIPMAWSFIAAPVVAALFAVIFGWFCIRLSGIYLAMLTLAFAQLIWSIVFQWEGFTGGSNGLIGIWPSAWLEEGNHYYYFTLLVVIVSIFLLRWITFSSFGYAMRASRDSVLLAQAIGIHVRRVQWQVFIISGFFAGLAGALYAFSKGSISPEELSVSRSVDGLVMVLLGGIQSLLGPVIGAFSYTFLHDYVINITAYWKALLGMVIIGLVLLFPMGIAGVADYLKRLRLNRQ</sequence>
<feature type="transmembrane region" description="Helical" evidence="9">
    <location>
        <begin position="519"/>
        <end position="540"/>
    </location>
</feature>
<feature type="transmembrane region" description="Helical" evidence="9">
    <location>
        <begin position="472"/>
        <end position="498"/>
    </location>
</feature>
<evidence type="ECO:0000256" key="6">
    <source>
        <dbReference type="ARBA" id="ARBA00022989"/>
    </source>
</evidence>
<dbReference type="CDD" id="cd06582">
    <property type="entry name" value="TM_PBP1_LivH_like"/>
    <property type="match status" value="1"/>
</dbReference>
<dbReference type="RefSeq" id="WP_171680877.1">
    <property type="nucleotide sequence ID" value="NZ_JABGBN010000007.1"/>
</dbReference>
<feature type="transmembrane region" description="Helical" evidence="9">
    <location>
        <begin position="43"/>
        <end position="61"/>
    </location>
</feature>
<feature type="transmembrane region" description="Helical" evidence="9">
    <location>
        <begin position="326"/>
        <end position="348"/>
    </location>
</feature>
<keyword evidence="7 9" id="KW-0472">Membrane</keyword>
<feature type="transmembrane region" description="Helical" evidence="9">
    <location>
        <begin position="427"/>
        <end position="447"/>
    </location>
</feature>
<evidence type="ECO:0000313" key="10">
    <source>
        <dbReference type="EMBL" id="NOL52182.1"/>
    </source>
</evidence>
<evidence type="ECO:0000256" key="9">
    <source>
        <dbReference type="SAM" id="Phobius"/>
    </source>
</evidence>
<dbReference type="GO" id="GO:0006865">
    <property type="term" value="P:amino acid transport"/>
    <property type="evidence" value="ECO:0007669"/>
    <property type="project" value="UniProtKB-KW"/>
</dbReference>
<evidence type="ECO:0000256" key="8">
    <source>
        <dbReference type="ARBA" id="ARBA00037998"/>
    </source>
</evidence>
<dbReference type="EMBL" id="JABGBN010000007">
    <property type="protein sequence ID" value="NOL52182.1"/>
    <property type="molecule type" value="Genomic_DNA"/>
</dbReference>
<dbReference type="InterPro" id="IPR001851">
    <property type="entry name" value="ABC_transp_permease"/>
</dbReference>
<dbReference type="GO" id="GO:0015658">
    <property type="term" value="F:branched-chain amino acid transmembrane transporter activity"/>
    <property type="evidence" value="ECO:0007669"/>
    <property type="project" value="InterPro"/>
</dbReference>
<comment type="caution">
    <text evidence="10">The sequence shown here is derived from an EMBL/GenBank/DDBJ whole genome shotgun (WGS) entry which is preliminary data.</text>
</comment>
<dbReference type="GO" id="GO:0005886">
    <property type="term" value="C:plasma membrane"/>
    <property type="evidence" value="ECO:0007669"/>
    <property type="project" value="UniProtKB-SubCell"/>
</dbReference>
<evidence type="ECO:0000313" key="11">
    <source>
        <dbReference type="Proteomes" id="UP000537862"/>
    </source>
</evidence>
<feature type="transmembrane region" description="Helical" evidence="9">
    <location>
        <begin position="354"/>
        <end position="371"/>
    </location>
</feature>
<dbReference type="InterPro" id="IPR052157">
    <property type="entry name" value="BCAA_transport_permease"/>
</dbReference>
<feature type="transmembrane region" description="Helical" evidence="9">
    <location>
        <begin position="6"/>
        <end position="31"/>
    </location>
</feature>
<evidence type="ECO:0000256" key="3">
    <source>
        <dbReference type="ARBA" id="ARBA00022475"/>
    </source>
</evidence>
<dbReference type="PANTHER" id="PTHR11795">
    <property type="entry name" value="BRANCHED-CHAIN AMINO ACID TRANSPORT SYSTEM PERMEASE PROTEIN LIVH"/>
    <property type="match status" value="1"/>
</dbReference>